<sequence length="334" mass="37649">MEKTYNWAVLGCGHIAKKFSNDLKLLPNANLYAAASRNLQKAKGFAGEFGYEKAYGSYEEMVNDPKVDVVYVATPHSHHREHALLCLENQKAVLCEKAFAMNRNEASEIIAVAQKNNTFLMEAFWTMFQPSFKKAMEIIKSGELGKLKTVRSDFAFNGVFDPQKRLYNVNLGGGSLLDIGIYPVFAALTSLGKPEIIKTFADFASTGSEESISMIFKYKNGQMASLTSSFASFSPTQTEYWCENGYLVLNPKWFVPTNITVWKKGEEPVNYPSEHKEGFGYQYEAAHVMDCLDAGKIESDRMPWQMSLDLMETLDRVRIDAGIFFPGHDKNLFF</sequence>
<dbReference type="Pfam" id="PF22725">
    <property type="entry name" value="GFO_IDH_MocA_C3"/>
    <property type="match status" value="1"/>
</dbReference>
<dbReference type="STRING" id="1168035.SAMN05444280_13427"/>
<keyword evidence="6" id="KW-1185">Reference proteome</keyword>
<dbReference type="GO" id="GO:0000166">
    <property type="term" value="F:nucleotide binding"/>
    <property type="evidence" value="ECO:0007669"/>
    <property type="project" value="InterPro"/>
</dbReference>
<accession>A0A1M6MN94</accession>
<comment type="similarity">
    <text evidence="1">Belongs to the Gfo/Idh/MocA family.</text>
</comment>
<evidence type="ECO:0000259" key="3">
    <source>
        <dbReference type="Pfam" id="PF01408"/>
    </source>
</evidence>
<dbReference type="PANTHER" id="PTHR22604">
    <property type="entry name" value="OXIDOREDUCTASES"/>
    <property type="match status" value="1"/>
</dbReference>
<dbReference type="RefSeq" id="WP_073172678.1">
    <property type="nucleotide sequence ID" value="NZ_FQZE01000034.1"/>
</dbReference>
<reference evidence="5 6" key="1">
    <citation type="submission" date="2016-11" db="EMBL/GenBank/DDBJ databases">
        <authorList>
            <person name="Jaros S."/>
            <person name="Januszkiewicz K."/>
            <person name="Wedrychowicz H."/>
        </authorList>
    </citation>
    <scope>NUCLEOTIDE SEQUENCE [LARGE SCALE GENOMIC DNA]</scope>
    <source>
        <strain evidence="5 6">DSM 27063</strain>
    </source>
</reference>
<dbReference type="PANTHER" id="PTHR22604:SF105">
    <property type="entry name" value="TRANS-1,2-DIHYDROBENZENE-1,2-DIOL DEHYDROGENASE"/>
    <property type="match status" value="1"/>
</dbReference>
<dbReference type="Pfam" id="PF01408">
    <property type="entry name" value="GFO_IDH_MocA"/>
    <property type="match status" value="1"/>
</dbReference>
<dbReference type="InterPro" id="IPR055170">
    <property type="entry name" value="GFO_IDH_MocA-like_dom"/>
</dbReference>
<feature type="domain" description="Gfo/Idh/MocA-like oxidoreductase N-terminal" evidence="3">
    <location>
        <begin position="6"/>
        <end position="122"/>
    </location>
</feature>
<dbReference type="EMBL" id="FQZE01000034">
    <property type="protein sequence ID" value="SHJ84927.1"/>
    <property type="molecule type" value="Genomic_DNA"/>
</dbReference>
<protein>
    <submittedName>
        <fullName evidence="5">Predicted dehydrogenase</fullName>
    </submittedName>
</protein>
<dbReference type="AlphaFoldDB" id="A0A1M6MN94"/>
<name>A0A1M6MN94_9BACT</name>
<gene>
    <name evidence="5" type="ORF">SAMN05444280_13427</name>
</gene>
<evidence type="ECO:0000256" key="2">
    <source>
        <dbReference type="ARBA" id="ARBA00023002"/>
    </source>
</evidence>
<dbReference type="InterPro" id="IPR036291">
    <property type="entry name" value="NAD(P)-bd_dom_sf"/>
</dbReference>
<organism evidence="5 6">
    <name type="scientific">Tangfeifania diversioriginum</name>
    <dbReference type="NCBI Taxonomy" id="1168035"/>
    <lineage>
        <taxon>Bacteria</taxon>
        <taxon>Pseudomonadati</taxon>
        <taxon>Bacteroidota</taxon>
        <taxon>Bacteroidia</taxon>
        <taxon>Marinilabiliales</taxon>
        <taxon>Prolixibacteraceae</taxon>
        <taxon>Tangfeifania</taxon>
    </lineage>
</organism>
<feature type="domain" description="GFO/IDH/MocA-like oxidoreductase" evidence="4">
    <location>
        <begin position="132"/>
        <end position="247"/>
    </location>
</feature>
<dbReference type="Proteomes" id="UP000184050">
    <property type="component" value="Unassembled WGS sequence"/>
</dbReference>
<dbReference type="InterPro" id="IPR050984">
    <property type="entry name" value="Gfo/Idh/MocA_domain"/>
</dbReference>
<evidence type="ECO:0000256" key="1">
    <source>
        <dbReference type="ARBA" id="ARBA00010928"/>
    </source>
</evidence>
<dbReference type="Gene3D" id="3.30.360.10">
    <property type="entry name" value="Dihydrodipicolinate Reductase, domain 2"/>
    <property type="match status" value="1"/>
</dbReference>
<keyword evidence="2" id="KW-0560">Oxidoreductase</keyword>
<dbReference type="SUPFAM" id="SSF55347">
    <property type="entry name" value="Glyceraldehyde-3-phosphate dehydrogenase-like, C-terminal domain"/>
    <property type="match status" value="1"/>
</dbReference>
<evidence type="ECO:0000313" key="5">
    <source>
        <dbReference type="EMBL" id="SHJ84927.1"/>
    </source>
</evidence>
<evidence type="ECO:0000313" key="6">
    <source>
        <dbReference type="Proteomes" id="UP000184050"/>
    </source>
</evidence>
<dbReference type="OrthoDB" id="9795543at2"/>
<proteinExistence type="inferred from homology"/>
<dbReference type="Gene3D" id="3.40.50.720">
    <property type="entry name" value="NAD(P)-binding Rossmann-like Domain"/>
    <property type="match status" value="1"/>
</dbReference>
<dbReference type="GO" id="GO:0016491">
    <property type="term" value="F:oxidoreductase activity"/>
    <property type="evidence" value="ECO:0007669"/>
    <property type="project" value="UniProtKB-KW"/>
</dbReference>
<dbReference type="SUPFAM" id="SSF51735">
    <property type="entry name" value="NAD(P)-binding Rossmann-fold domains"/>
    <property type="match status" value="1"/>
</dbReference>
<evidence type="ECO:0000259" key="4">
    <source>
        <dbReference type="Pfam" id="PF22725"/>
    </source>
</evidence>
<dbReference type="InterPro" id="IPR000683">
    <property type="entry name" value="Gfo/Idh/MocA-like_OxRdtase_N"/>
</dbReference>